<reference evidence="2" key="1">
    <citation type="submission" date="2021-07" db="EMBL/GenBank/DDBJ databases">
        <authorList>
            <person name="Branca A.L. A."/>
        </authorList>
    </citation>
    <scope>NUCLEOTIDE SEQUENCE</scope>
</reference>
<dbReference type="InterPro" id="IPR051678">
    <property type="entry name" value="AGP_Transferase"/>
</dbReference>
<dbReference type="Pfam" id="PF01636">
    <property type="entry name" value="APH"/>
    <property type="match status" value="1"/>
</dbReference>
<dbReference type="Proteomes" id="UP001152649">
    <property type="component" value="Unassembled WGS sequence"/>
</dbReference>
<evidence type="ECO:0000259" key="1">
    <source>
        <dbReference type="Pfam" id="PF01636"/>
    </source>
</evidence>
<comment type="caution">
    <text evidence="2">The sequence shown here is derived from an EMBL/GenBank/DDBJ whole genome shotgun (WGS) entry which is preliminary data.</text>
</comment>
<dbReference type="InterPro" id="IPR035896">
    <property type="entry name" value="AN1-like_Znf"/>
</dbReference>
<sequence>MHPNMSETFRFWTCCLSECSAAAAIDVGICERCRQHFCAVHARPPTHCCKNDPLDDDAWGAAQTAEVKALRRMINDKNLLRRASERNRNLDCKLDPLDPLGEKRMGGMHIHLRIIFSDGTAWLARILRQNYTSFSDNFSNLCLKSECATLKWLKDINVPSPKLYDFGLRNDPENDVGVAYMLIEELPGTPLLFLSPSEEQLRKLYNNYADILCTINKYPLEQIGSLSLQPNGTICMGPIVSDRSGTFSQMGPFRNAQEYYATWAERYLELICDRQLFTRYSINAYLIFRYLKELAEQGHWNAFESSIDNGPFFLKHMDDKGDHILVDEDFNVTGLIDWTFARAVPIYEAFGPSLLTAEMSDIYEGKAGRSRGDTLLAEALQTKNKHLVRFAGGPDLVRRFSFGLGMGMDMSWDEAVALFRGIMSTAEESRLEFDWDVWRQNRLSQWAGDVRLQELLLKLGEI</sequence>
<dbReference type="OrthoDB" id="5327538at2759"/>
<dbReference type="SUPFAM" id="SSF56112">
    <property type="entry name" value="Protein kinase-like (PK-like)"/>
    <property type="match status" value="1"/>
</dbReference>
<dbReference type="SUPFAM" id="SSF118310">
    <property type="entry name" value="AN1-like Zinc finger"/>
    <property type="match status" value="1"/>
</dbReference>
<keyword evidence="3" id="KW-1185">Reference proteome</keyword>
<dbReference type="AlphaFoldDB" id="A0A9W4JJ71"/>
<proteinExistence type="predicted"/>
<protein>
    <recommendedName>
        <fullName evidence="1">Aminoglycoside phosphotransferase domain-containing protein</fullName>
    </recommendedName>
</protein>
<name>A0A9W4JJ71_9EURO</name>
<evidence type="ECO:0000313" key="3">
    <source>
        <dbReference type="Proteomes" id="UP001152649"/>
    </source>
</evidence>
<dbReference type="EMBL" id="CAJVPG010000336">
    <property type="protein sequence ID" value="CAG8397155.1"/>
    <property type="molecule type" value="Genomic_DNA"/>
</dbReference>
<accession>A0A9W4JJ71</accession>
<dbReference type="PANTHER" id="PTHR21310:SF15">
    <property type="entry name" value="AMINOGLYCOSIDE PHOSPHOTRANSFERASE DOMAIN-CONTAINING PROTEIN"/>
    <property type="match status" value="1"/>
</dbReference>
<organism evidence="2 3">
    <name type="scientific">Penicillium salamii</name>
    <dbReference type="NCBI Taxonomy" id="1612424"/>
    <lineage>
        <taxon>Eukaryota</taxon>
        <taxon>Fungi</taxon>
        <taxon>Dikarya</taxon>
        <taxon>Ascomycota</taxon>
        <taxon>Pezizomycotina</taxon>
        <taxon>Eurotiomycetes</taxon>
        <taxon>Eurotiomycetidae</taxon>
        <taxon>Eurotiales</taxon>
        <taxon>Aspergillaceae</taxon>
        <taxon>Penicillium</taxon>
    </lineage>
</organism>
<dbReference type="PANTHER" id="PTHR21310">
    <property type="entry name" value="AMINOGLYCOSIDE PHOSPHOTRANSFERASE-RELATED-RELATED"/>
    <property type="match status" value="1"/>
</dbReference>
<dbReference type="InterPro" id="IPR002575">
    <property type="entry name" value="Aminoglycoside_PTrfase"/>
</dbReference>
<evidence type="ECO:0000313" key="2">
    <source>
        <dbReference type="EMBL" id="CAG8397155.1"/>
    </source>
</evidence>
<gene>
    <name evidence="2" type="ORF">PSALAMII_LOCUS7406</name>
</gene>
<feature type="domain" description="Aminoglycoside phosphotransferase" evidence="1">
    <location>
        <begin position="145"/>
        <end position="347"/>
    </location>
</feature>
<dbReference type="InterPro" id="IPR011009">
    <property type="entry name" value="Kinase-like_dom_sf"/>
</dbReference>